<dbReference type="GO" id="GO:0031124">
    <property type="term" value="P:mRNA 3'-end processing"/>
    <property type="evidence" value="ECO:0007669"/>
    <property type="project" value="TreeGrafter"/>
</dbReference>
<evidence type="ECO:0000313" key="4">
    <source>
        <dbReference type="EMBL" id="OUT21202.1"/>
    </source>
</evidence>
<feature type="compositionally biased region" description="Basic and acidic residues" evidence="2">
    <location>
        <begin position="445"/>
        <end position="462"/>
    </location>
</feature>
<accession>A0A1Z8JL93</accession>
<feature type="domain" description="CID" evidence="3">
    <location>
        <begin position="1"/>
        <end position="143"/>
    </location>
</feature>
<dbReference type="PROSITE" id="PS51391">
    <property type="entry name" value="CID"/>
    <property type="match status" value="1"/>
</dbReference>
<dbReference type="GO" id="GO:0000993">
    <property type="term" value="F:RNA polymerase II complex binding"/>
    <property type="evidence" value="ECO:0007669"/>
    <property type="project" value="TreeGrafter"/>
</dbReference>
<dbReference type="PANTHER" id="PTHR12460">
    <property type="entry name" value="CYCLIN-DEPENDENT KINASE INHIBITOR-RELATED PROTEIN"/>
    <property type="match status" value="1"/>
</dbReference>
<feature type="coiled-coil region" evidence="1">
    <location>
        <begin position="198"/>
        <end position="246"/>
    </location>
</feature>
<dbReference type="SUPFAM" id="SSF48464">
    <property type="entry name" value="ENTH/VHS domain"/>
    <property type="match status" value="1"/>
</dbReference>
<dbReference type="VEuPathDB" id="FungiDB:C5L36_0B02200"/>
<comment type="caution">
    <text evidence="4">The sequence shown here is derived from an EMBL/GenBank/DDBJ whole genome shotgun (WGS) entry which is preliminary data.</text>
</comment>
<evidence type="ECO:0000256" key="1">
    <source>
        <dbReference type="SAM" id="Coils"/>
    </source>
</evidence>
<dbReference type="Pfam" id="PF04818">
    <property type="entry name" value="CID"/>
    <property type="match status" value="1"/>
</dbReference>
<organism evidence="4 5">
    <name type="scientific">Pichia kudriavzevii</name>
    <name type="common">Yeast</name>
    <name type="synonym">Issatchenkia orientalis</name>
    <dbReference type="NCBI Taxonomy" id="4909"/>
    <lineage>
        <taxon>Eukaryota</taxon>
        <taxon>Fungi</taxon>
        <taxon>Dikarya</taxon>
        <taxon>Ascomycota</taxon>
        <taxon>Saccharomycotina</taxon>
        <taxon>Pichiomycetes</taxon>
        <taxon>Pichiales</taxon>
        <taxon>Pichiaceae</taxon>
        <taxon>Pichia</taxon>
    </lineage>
</organism>
<proteinExistence type="predicted"/>
<dbReference type="CDD" id="cd16981">
    <property type="entry name" value="CID_RPRD_like"/>
    <property type="match status" value="1"/>
</dbReference>
<reference evidence="4 5" key="1">
    <citation type="submission" date="2017-05" db="EMBL/GenBank/DDBJ databases">
        <title>The Genome Sequence of Candida krusei Ckrusei653.</title>
        <authorList>
            <person name="Cuomo C."/>
            <person name="Forche A."/>
            <person name="Young S."/>
            <person name="Abouelleil A."/>
            <person name="Cao P."/>
            <person name="Chapman S."/>
            <person name="Cusick C."/>
            <person name="Shea T."/>
            <person name="Nusbaum C."/>
            <person name="Birren B."/>
        </authorList>
    </citation>
    <scope>NUCLEOTIDE SEQUENCE [LARGE SCALE GENOMIC DNA]</scope>
    <source>
        <strain evidence="4 5">Ckrusei653</strain>
    </source>
</reference>
<evidence type="ECO:0000259" key="3">
    <source>
        <dbReference type="PROSITE" id="PS51391"/>
    </source>
</evidence>
<gene>
    <name evidence="4" type="ORF">CAS74_003317</name>
</gene>
<name>A0A1Z8JL93_PICKU</name>
<feature type="compositionally biased region" description="Basic and acidic residues" evidence="2">
    <location>
        <begin position="374"/>
        <end position="394"/>
    </location>
</feature>
<evidence type="ECO:0000256" key="2">
    <source>
        <dbReference type="SAM" id="MobiDB-lite"/>
    </source>
</evidence>
<dbReference type="InterPro" id="IPR008942">
    <property type="entry name" value="ENTH_VHS"/>
</dbReference>
<dbReference type="EMBL" id="NHMM01000005">
    <property type="protein sequence ID" value="OUT21202.1"/>
    <property type="molecule type" value="Genomic_DNA"/>
</dbReference>
<feature type="compositionally biased region" description="Acidic residues" evidence="2">
    <location>
        <begin position="362"/>
        <end position="373"/>
    </location>
</feature>
<dbReference type="SMART" id="SM00582">
    <property type="entry name" value="RPR"/>
    <property type="match status" value="1"/>
</dbReference>
<dbReference type="Proteomes" id="UP000195871">
    <property type="component" value="Unassembled WGS sequence"/>
</dbReference>
<dbReference type="AlphaFoldDB" id="A0A1Z8JL93"/>
<keyword evidence="1" id="KW-0175">Coiled coil</keyword>
<dbReference type="Gene3D" id="1.25.40.90">
    <property type="match status" value="1"/>
</dbReference>
<feature type="compositionally biased region" description="Basic and acidic residues" evidence="2">
    <location>
        <begin position="404"/>
        <end position="417"/>
    </location>
</feature>
<sequence length="462" mass="53533">MSFSEEKAIAKLAVLDNTQQAIQSTSQWCLFHYRHCAEIVKLWMSAFNSPPESVTQSLPNYRLSLFYLCNDLVQFSKKKEVKYKCFLDEFEKVIPHFLSIISSDPTSIHLKDKYVRVLNVWRDRSVYNTSQIVRWLAILNKKNNSHTNHLHNNSTNSNISNNSNLSGTNIEPIGNSIPSIVQSPYKIPDELSPVVNKYNRLNSLLKDYKANYNEFNKISDNILNDNEQTSNQLNTLLNSLSTLQNNAVTEQWDQNMKRFEKSEKLSLTLSEQSKEIKETRLDIMKDLRRLADELNDWILLDQEKQVKIDEKLQQLEAKKNSIVEETEKVSVFNYSDNNDEENIPTYDNDNEDSDSDKAPNSDSEENEDEDQEEDNLKHGNSDNDEQKTDTKEENVPVSSLRKRLLGDDQDSKGDVPKKMKKSVSFANENETHVFNEEETIQEEDSTSKGDADYRPFLENLYR</sequence>
<dbReference type="PANTHER" id="PTHR12460:SF0">
    <property type="entry name" value="CID DOMAIN-CONTAINING PROTEIN-RELATED"/>
    <property type="match status" value="1"/>
</dbReference>
<feature type="compositionally biased region" description="Acidic residues" evidence="2">
    <location>
        <begin position="337"/>
        <end position="354"/>
    </location>
</feature>
<evidence type="ECO:0000313" key="5">
    <source>
        <dbReference type="Proteomes" id="UP000195871"/>
    </source>
</evidence>
<dbReference type="InterPro" id="IPR006569">
    <property type="entry name" value="CID_dom"/>
</dbReference>
<feature type="region of interest" description="Disordered" evidence="2">
    <location>
        <begin position="332"/>
        <end position="462"/>
    </location>
</feature>
<protein>
    <recommendedName>
        <fullName evidence="3">CID domain-containing protein</fullName>
    </recommendedName>
</protein>